<evidence type="ECO:0000313" key="2">
    <source>
        <dbReference type="Proteomes" id="UP000887578"/>
    </source>
</evidence>
<evidence type="ECO:0000259" key="1">
    <source>
        <dbReference type="SMART" id="SM01126"/>
    </source>
</evidence>
<accession>A0A914QWH8</accession>
<dbReference type="PANTHER" id="PTHR47163">
    <property type="entry name" value="DDE_TNP_IS1595 DOMAIN-CONTAINING PROTEIN"/>
    <property type="match status" value="1"/>
</dbReference>
<dbReference type="Proteomes" id="UP000887578">
    <property type="component" value="Unplaced"/>
</dbReference>
<keyword evidence="2" id="KW-1185">Reference proteome</keyword>
<sequence length="452" mass="52261">MGSLFAPYEKSVDKCLLEDNCESKNKGLIEKWNGLAAPMGLFEFPRQDEGNRVVTPEVMLFRASQCLINGNNNVNVKMKLDIKFINDNRHDPSKIIDVLMQNKMLTPVEERICGICGEKGYMVLTKDKNVIDGVRLRCKNKLNGKPCGHRCSIRKGTFFSQSKLHLCQIMELIYYTLLQTPQNSIKEITGYANGTLVDWQSFIREVLKNYYYDKVQPLGGIGEVVEIDESKFGRRKYHKGHKVDGIWIWGGLERSSGRVVMCPVQHRDKRTLHALIKRWIKPGTTVISDCWSAYNGIEEYGMQHLTVNHSKNFKDPVTGACTNRIESSWRHAKAALPQYSRKKSNIRSRLSVYFFMKDCKVNKYNRMEKFMELCHMVYQGKEEPQWSGSWDDDWEEVLKEGDDWVEYDFDPAEDMIFLPIAEGEEADKSDGDDDMVFDEEEDDEWCPAAFNL</sequence>
<dbReference type="InterPro" id="IPR024445">
    <property type="entry name" value="Tnp_ISXO2-like"/>
</dbReference>
<evidence type="ECO:0000313" key="3">
    <source>
        <dbReference type="WBParaSite" id="PDA_v2.g6217.t1"/>
    </source>
</evidence>
<dbReference type="AlphaFoldDB" id="A0A914QWH8"/>
<proteinExistence type="predicted"/>
<reference evidence="3" key="1">
    <citation type="submission" date="2022-11" db="UniProtKB">
        <authorList>
            <consortium name="WormBaseParasite"/>
        </authorList>
    </citation>
    <scope>IDENTIFICATION</scope>
</reference>
<dbReference type="Pfam" id="PF12762">
    <property type="entry name" value="DDE_Tnp_IS1595"/>
    <property type="match status" value="1"/>
</dbReference>
<dbReference type="NCBIfam" id="NF033547">
    <property type="entry name" value="transpos_IS1595"/>
    <property type="match status" value="1"/>
</dbReference>
<dbReference type="InterPro" id="IPR053164">
    <property type="entry name" value="IS1016-like_transposase"/>
</dbReference>
<dbReference type="SMART" id="SM01126">
    <property type="entry name" value="DDE_Tnp_IS1595"/>
    <property type="match status" value="1"/>
</dbReference>
<dbReference type="PANTHER" id="PTHR47163:SF2">
    <property type="entry name" value="SI:DKEY-17M8.2"/>
    <property type="match status" value="1"/>
</dbReference>
<dbReference type="WBParaSite" id="PDA_v2.g6217.t1">
    <property type="protein sequence ID" value="PDA_v2.g6217.t1"/>
    <property type="gene ID" value="PDA_v2.g6217"/>
</dbReference>
<name>A0A914QWH8_9BILA</name>
<organism evidence="2 3">
    <name type="scientific">Panagrolaimus davidi</name>
    <dbReference type="NCBI Taxonomy" id="227884"/>
    <lineage>
        <taxon>Eukaryota</taxon>
        <taxon>Metazoa</taxon>
        <taxon>Ecdysozoa</taxon>
        <taxon>Nematoda</taxon>
        <taxon>Chromadorea</taxon>
        <taxon>Rhabditida</taxon>
        <taxon>Tylenchina</taxon>
        <taxon>Panagrolaimomorpha</taxon>
        <taxon>Panagrolaimoidea</taxon>
        <taxon>Panagrolaimidae</taxon>
        <taxon>Panagrolaimus</taxon>
    </lineage>
</organism>
<protein>
    <submittedName>
        <fullName evidence="3">ISXO2-like transposase domain-containing protein</fullName>
    </submittedName>
</protein>
<feature type="domain" description="ISXO2-like transposase" evidence="1">
    <location>
        <begin position="217"/>
        <end position="343"/>
    </location>
</feature>